<dbReference type="RefSeq" id="WP_109253791.1">
    <property type="nucleotide sequence ID" value="NZ_QEXV01000006.1"/>
</dbReference>
<evidence type="ECO:0000313" key="2">
    <source>
        <dbReference type="EMBL" id="PWE16636.1"/>
    </source>
</evidence>
<evidence type="ECO:0000256" key="1">
    <source>
        <dbReference type="SAM" id="Phobius"/>
    </source>
</evidence>
<feature type="transmembrane region" description="Helical" evidence="1">
    <location>
        <begin position="163"/>
        <end position="196"/>
    </location>
</feature>
<gene>
    <name evidence="2" type="ORF">DDZ18_12805</name>
</gene>
<feature type="transmembrane region" description="Helical" evidence="1">
    <location>
        <begin position="69"/>
        <end position="95"/>
    </location>
</feature>
<protein>
    <recommendedName>
        <fullName evidence="4">Glycerophosphoryl diester phosphodiesterase membrane domain-containing protein</fullName>
    </recommendedName>
</protein>
<evidence type="ECO:0008006" key="4">
    <source>
        <dbReference type="Google" id="ProtNLM"/>
    </source>
</evidence>
<reference evidence="3" key="1">
    <citation type="submission" date="2018-05" db="EMBL/GenBank/DDBJ databases">
        <authorList>
            <person name="Liu B.-T."/>
        </authorList>
    </citation>
    <scope>NUCLEOTIDE SEQUENCE [LARGE SCALE GENOMIC DNA]</scope>
    <source>
        <strain evidence="3">WD6-1</strain>
    </source>
</reference>
<comment type="caution">
    <text evidence="2">The sequence shown here is derived from an EMBL/GenBank/DDBJ whole genome shotgun (WGS) entry which is preliminary data.</text>
</comment>
<sequence length="342" mass="35920">MSEQNYDFGSATFFFFKTIGRRPGAALYIAFFQGLAYAGLFALIGWAMWPFFGELLQAAQAGREPDETVILSMLGQVFLAAGLATVLSIVILLMVQAAWLRLMTRDEVAGGIPFRFGGDELRLLGVNVIFIGLVFVGYLVGALLVALAIGLGAGVNAVAGGDVWGALVAGLIGFLGFVVVFVAAIVIMIKFAAAPAMTINERGFRLFEAWSASKRIVGWMFLSYLVLILVFFVGGIVIGLVQQFAVLGGVLSAAPGLMELSEKQIEDPAIVFEAVRDAMANPGVLIAIVITLVLQLAFQIIAEGLWHGVGAYVAVRHAGGDLAAAENTSAPAGSVGDAPSEG</sequence>
<feature type="transmembrane region" description="Helical" evidence="1">
    <location>
        <begin position="282"/>
        <end position="302"/>
    </location>
</feature>
<feature type="transmembrane region" description="Helical" evidence="1">
    <location>
        <begin position="25"/>
        <end position="49"/>
    </location>
</feature>
<name>A0A2U2BRL2_9PROT</name>
<keyword evidence="1" id="KW-1133">Transmembrane helix</keyword>
<organism evidence="2 3">
    <name type="scientific">Marinicauda salina</name>
    <dbReference type="NCBI Taxonomy" id="2135793"/>
    <lineage>
        <taxon>Bacteria</taxon>
        <taxon>Pseudomonadati</taxon>
        <taxon>Pseudomonadota</taxon>
        <taxon>Alphaproteobacteria</taxon>
        <taxon>Maricaulales</taxon>
        <taxon>Maricaulaceae</taxon>
        <taxon>Marinicauda</taxon>
    </lineage>
</organism>
<keyword evidence="1" id="KW-0812">Transmembrane</keyword>
<keyword evidence="1" id="KW-0472">Membrane</keyword>
<evidence type="ECO:0000313" key="3">
    <source>
        <dbReference type="Proteomes" id="UP000245168"/>
    </source>
</evidence>
<feature type="transmembrane region" description="Helical" evidence="1">
    <location>
        <begin position="216"/>
        <end position="238"/>
    </location>
</feature>
<dbReference type="EMBL" id="QEXV01000006">
    <property type="protein sequence ID" value="PWE16636.1"/>
    <property type="molecule type" value="Genomic_DNA"/>
</dbReference>
<proteinExistence type="predicted"/>
<dbReference type="Proteomes" id="UP000245168">
    <property type="component" value="Unassembled WGS sequence"/>
</dbReference>
<dbReference type="OrthoDB" id="7626257at2"/>
<feature type="transmembrane region" description="Helical" evidence="1">
    <location>
        <begin position="124"/>
        <end position="151"/>
    </location>
</feature>
<dbReference type="AlphaFoldDB" id="A0A2U2BRL2"/>
<keyword evidence="3" id="KW-1185">Reference proteome</keyword>
<accession>A0A2U2BRL2</accession>